<evidence type="ECO:0000313" key="5">
    <source>
        <dbReference type="EMBL" id="MBB6638364.1"/>
    </source>
</evidence>
<dbReference type="SUPFAM" id="SSF56281">
    <property type="entry name" value="Metallo-hydrolase/oxidoreductase"/>
    <property type="match status" value="1"/>
</dbReference>
<dbReference type="AlphaFoldDB" id="A0A841T2J9"/>
<organism evidence="5 6">
    <name type="scientific">Cohnella thailandensis</name>
    <dbReference type="NCBI Taxonomy" id="557557"/>
    <lineage>
        <taxon>Bacteria</taxon>
        <taxon>Bacillati</taxon>
        <taxon>Bacillota</taxon>
        <taxon>Bacilli</taxon>
        <taxon>Bacillales</taxon>
        <taxon>Paenibacillaceae</taxon>
        <taxon>Cohnella</taxon>
    </lineage>
</organism>
<evidence type="ECO:0000256" key="1">
    <source>
        <dbReference type="ARBA" id="ARBA00034221"/>
    </source>
</evidence>
<dbReference type="EMBL" id="JACJVQ010000032">
    <property type="protein sequence ID" value="MBB6638364.1"/>
    <property type="molecule type" value="Genomic_DNA"/>
</dbReference>
<dbReference type="InterPro" id="IPR001279">
    <property type="entry name" value="Metallo-B-lactamas"/>
</dbReference>
<dbReference type="Gene3D" id="3.60.15.10">
    <property type="entry name" value="Ribonuclease Z/Hydroxyacylglutathione hydrolase-like"/>
    <property type="match status" value="1"/>
</dbReference>
<feature type="domain" description="Metallo-beta-lactamase" evidence="4">
    <location>
        <begin position="36"/>
        <end position="229"/>
    </location>
</feature>
<dbReference type="GO" id="GO:0016787">
    <property type="term" value="F:hydrolase activity"/>
    <property type="evidence" value="ECO:0007669"/>
    <property type="project" value="UniProtKB-KW"/>
</dbReference>
<dbReference type="PANTHER" id="PTHR42663">
    <property type="entry name" value="HYDROLASE C777.06C-RELATED-RELATED"/>
    <property type="match status" value="1"/>
</dbReference>
<dbReference type="InterPro" id="IPR036866">
    <property type="entry name" value="RibonucZ/Hydroxyglut_hydro"/>
</dbReference>
<comment type="catalytic activity">
    <reaction evidence="3">
        <text>3',5'-cyclic UMP + H2O = UMP + H(+)</text>
        <dbReference type="Rhea" id="RHEA:70575"/>
        <dbReference type="ChEBI" id="CHEBI:15377"/>
        <dbReference type="ChEBI" id="CHEBI:15378"/>
        <dbReference type="ChEBI" id="CHEBI:57865"/>
        <dbReference type="ChEBI" id="CHEBI:184387"/>
    </reaction>
    <physiologicalReaction direction="left-to-right" evidence="3">
        <dbReference type="Rhea" id="RHEA:70576"/>
    </physiologicalReaction>
</comment>
<comment type="function">
    <text evidence="2">Counteracts the endogenous Pycsar antiviral defense system. Phosphodiesterase that enables metal-dependent hydrolysis of host cyclic nucleotide Pycsar defense signals such as cCMP and cUMP.</text>
</comment>
<dbReference type="Proteomes" id="UP000535838">
    <property type="component" value="Unassembled WGS sequence"/>
</dbReference>
<dbReference type="RefSeq" id="WP_185123562.1">
    <property type="nucleotide sequence ID" value="NZ_JACJVQ010000032.1"/>
</dbReference>
<evidence type="ECO:0000256" key="2">
    <source>
        <dbReference type="ARBA" id="ARBA00034301"/>
    </source>
</evidence>
<accession>A0A841T2J9</accession>
<evidence type="ECO:0000313" key="6">
    <source>
        <dbReference type="Proteomes" id="UP000535838"/>
    </source>
</evidence>
<evidence type="ECO:0000259" key="4">
    <source>
        <dbReference type="SMART" id="SM00849"/>
    </source>
</evidence>
<sequence>MKITILGNGDSLGTPRVYCGCEVCEEARGGGSNARLRPSAWLECDGEEPLLLDCGPDWRRQMEKLSVRSVSQGLLTHAHFDHIGGLVEWADACRWLDTTATVYTPQEVIGEVLGRFPWIGSRLLLAANDAGIAYGGWKIVPWRVNHGKNGYSYAYRFDHGENGKSWAYCSDSFDLSEEEKAPLRGVDLLVLGTSYYKEPYERETRSLYDVVEGVELVRETGAKQAVFTHLSHDIDVRKDYGLPSYVKLASEGLVITI</sequence>
<evidence type="ECO:0000256" key="3">
    <source>
        <dbReference type="ARBA" id="ARBA00048505"/>
    </source>
</evidence>
<protein>
    <submittedName>
        <fullName evidence="5">MBL fold metallo-hydrolase</fullName>
    </submittedName>
</protein>
<comment type="caution">
    <text evidence="5">The sequence shown here is derived from an EMBL/GenBank/DDBJ whole genome shotgun (WGS) entry which is preliminary data.</text>
</comment>
<gene>
    <name evidence="5" type="ORF">H7B67_29890</name>
</gene>
<dbReference type="PANTHER" id="PTHR42663:SF6">
    <property type="entry name" value="HYDROLASE C777.06C-RELATED"/>
    <property type="match status" value="1"/>
</dbReference>
<comment type="catalytic activity">
    <reaction evidence="1">
        <text>3',5'-cyclic CMP + H2O = CMP + H(+)</text>
        <dbReference type="Rhea" id="RHEA:72675"/>
        <dbReference type="ChEBI" id="CHEBI:15377"/>
        <dbReference type="ChEBI" id="CHEBI:15378"/>
        <dbReference type="ChEBI" id="CHEBI:58003"/>
        <dbReference type="ChEBI" id="CHEBI:60377"/>
    </reaction>
    <physiologicalReaction direction="left-to-right" evidence="1">
        <dbReference type="Rhea" id="RHEA:72676"/>
    </physiologicalReaction>
</comment>
<dbReference type="SMART" id="SM00849">
    <property type="entry name" value="Lactamase_B"/>
    <property type="match status" value="1"/>
</dbReference>
<dbReference type="CDD" id="cd16279">
    <property type="entry name" value="metallo-hydrolase-like_MBL-fold"/>
    <property type="match status" value="1"/>
</dbReference>
<reference evidence="5 6" key="1">
    <citation type="submission" date="2020-08" db="EMBL/GenBank/DDBJ databases">
        <title>Cohnella phylogeny.</title>
        <authorList>
            <person name="Dunlap C."/>
        </authorList>
    </citation>
    <scope>NUCLEOTIDE SEQUENCE [LARGE SCALE GENOMIC DNA]</scope>
    <source>
        <strain evidence="5 6">DSM 25241</strain>
    </source>
</reference>
<dbReference type="Pfam" id="PF12706">
    <property type="entry name" value="Lactamase_B_2"/>
    <property type="match status" value="1"/>
</dbReference>
<name>A0A841T2J9_9BACL</name>
<proteinExistence type="predicted"/>
<keyword evidence="6" id="KW-1185">Reference proteome</keyword>
<keyword evidence="5" id="KW-0378">Hydrolase</keyword>